<evidence type="ECO:0000256" key="5">
    <source>
        <dbReference type="SAM" id="Phobius"/>
    </source>
</evidence>
<evidence type="ECO:0000256" key="2">
    <source>
        <dbReference type="ARBA" id="ARBA00022692"/>
    </source>
</evidence>
<feature type="transmembrane region" description="Helical" evidence="5">
    <location>
        <begin position="33"/>
        <end position="51"/>
    </location>
</feature>
<keyword evidence="4 5" id="KW-0472">Membrane</keyword>
<dbReference type="OrthoDB" id="9811701at2"/>
<dbReference type="KEGG" id="eac:EAL2_c08440"/>
<dbReference type="GO" id="GO:0016020">
    <property type="term" value="C:membrane"/>
    <property type="evidence" value="ECO:0007669"/>
    <property type="project" value="UniProtKB-SubCell"/>
</dbReference>
<evidence type="ECO:0000256" key="4">
    <source>
        <dbReference type="ARBA" id="ARBA00023136"/>
    </source>
</evidence>
<dbReference type="Proteomes" id="UP000019591">
    <property type="component" value="Chromosome"/>
</dbReference>
<proteinExistence type="predicted"/>
<dbReference type="eggNOG" id="COG1346">
    <property type="taxonomic scope" value="Bacteria"/>
</dbReference>
<gene>
    <name evidence="6" type="primary">lrgB</name>
    <name evidence="6" type="ORF">EAL2_c08440</name>
</gene>
<dbReference type="RefSeq" id="WP_025435167.1">
    <property type="nucleotide sequence ID" value="NZ_CP007452.1"/>
</dbReference>
<dbReference type="InterPro" id="IPR007300">
    <property type="entry name" value="CidB/LrgB"/>
</dbReference>
<keyword evidence="7" id="KW-1185">Reference proteome</keyword>
<keyword evidence="3 5" id="KW-1133">Transmembrane helix</keyword>
<protein>
    <submittedName>
        <fullName evidence="6">Antiholin-like protein LrgB</fullName>
    </submittedName>
</protein>
<dbReference type="PATRIC" id="fig|1286171.3.peg.791"/>
<evidence type="ECO:0000313" key="6">
    <source>
        <dbReference type="EMBL" id="AHM56144.1"/>
    </source>
</evidence>
<feature type="transmembrane region" description="Helical" evidence="5">
    <location>
        <begin position="94"/>
        <end position="116"/>
    </location>
</feature>
<dbReference type="Pfam" id="PF04172">
    <property type="entry name" value="LrgB"/>
    <property type="match status" value="1"/>
</dbReference>
<evidence type="ECO:0000256" key="1">
    <source>
        <dbReference type="ARBA" id="ARBA00004141"/>
    </source>
</evidence>
<reference evidence="6 7" key="1">
    <citation type="journal article" date="2014" name="Genome Announc.">
        <title>Complete Genome Sequence of Amino Acid-Utilizing Eubacterium acidaminophilum al-2 (DSM 3953).</title>
        <authorList>
            <person name="Poehlein A."/>
            <person name="Andreesen J.R."/>
            <person name="Daniel R."/>
        </authorList>
    </citation>
    <scope>NUCLEOTIDE SEQUENCE [LARGE SCALE GENOMIC DNA]</scope>
    <source>
        <strain evidence="6 7">DSM 3953</strain>
    </source>
</reference>
<comment type="subcellular location">
    <subcellularLocation>
        <location evidence="1">Membrane</location>
        <topology evidence="1">Multi-pass membrane protein</topology>
    </subcellularLocation>
</comment>
<dbReference type="PANTHER" id="PTHR30249:SF0">
    <property type="entry name" value="PLASTIDAL GLYCOLATE_GLYCERATE TRANSLOCATOR 1, CHLOROPLASTIC"/>
    <property type="match status" value="1"/>
</dbReference>
<accession>W8T326</accession>
<feature type="transmembrane region" description="Helical" evidence="5">
    <location>
        <begin position="63"/>
        <end position="82"/>
    </location>
</feature>
<dbReference type="STRING" id="1286171.EAL2_c08440"/>
<name>W8T326_PEPAC</name>
<organism evidence="6 7">
    <name type="scientific">Peptoclostridium acidaminophilum DSM 3953</name>
    <dbReference type="NCBI Taxonomy" id="1286171"/>
    <lineage>
        <taxon>Bacteria</taxon>
        <taxon>Bacillati</taxon>
        <taxon>Bacillota</taxon>
        <taxon>Clostridia</taxon>
        <taxon>Peptostreptococcales</taxon>
        <taxon>Peptoclostridiaceae</taxon>
        <taxon>Peptoclostridium</taxon>
    </lineage>
</organism>
<dbReference type="EMBL" id="CP007452">
    <property type="protein sequence ID" value="AHM56144.1"/>
    <property type="molecule type" value="Genomic_DNA"/>
</dbReference>
<feature type="transmembrane region" description="Helical" evidence="5">
    <location>
        <begin position="205"/>
        <end position="226"/>
    </location>
</feature>
<evidence type="ECO:0000313" key="7">
    <source>
        <dbReference type="Proteomes" id="UP000019591"/>
    </source>
</evidence>
<dbReference type="PANTHER" id="PTHR30249">
    <property type="entry name" value="PUTATIVE SEROTONIN TRANSPORTER"/>
    <property type="match status" value="1"/>
</dbReference>
<dbReference type="HOGENOM" id="CLU_082099_1_0_9"/>
<keyword evidence="2 5" id="KW-0812">Transmembrane</keyword>
<evidence type="ECO:0000256" key="3">
    <source>
        <dbReference type="ARBA" id="ARBA00022989"/>
    </source>
</evidence>
<sequence length="230" mass="24435">MRSLIESPIFGITLSLLAFEAGSIIFRKMKSPFFNPLLVGTSIVIFVLLFFNIEIESYNRGANFISFFLGPATVVLAVPLYNQMKLLKSNSVSIMSGIFIGSVASVISVTVFARLLGLDEQLLLSLIPKSITTPIGIELSKQIGGLPSLTVISIVLAGNTGYIAAPYICRLFRIENPVAKGVAIGTSSHALGTTRAIEMGEVEGAMSGLAIGVAGIVTVLIVPMLLKFLL</sequence>
<dbReference type="AlphaFoldDB" id="W8T326"/>